<dbReference type="InterPro" id="IPR014408">
    <property type="entry name" value="dGMP_Pdiesterase_EAL/HD-GYP"/>
</dbReference>
<name>A0A1J5RJE3_9ZZZZ</name>
<dbReference type="Pfam" id="PF00563">
    <property type="entry name" value="EAL"/>
    <property type="match status" value="1"/>
</dbReference>
<reference evidence="3" key="1">
    <citation type="submission" date="2016-10" db="EMBL/GenBank/DDBJ databases">
        <title>Sequence of Gallionella enrichment culture.</title>
        <authorList>
            <person name="Poehlein A."/>
            <person name="Muehling M."/>
            <person name="Daniel R."/>
        </authorList>
    </citation>
    <scope>NUCLEOTIDE SEQUENCE</scope>
</reference>
<dbReference type="PIRSF" id="PIRSF003180">
    <property type="entry name" value="DiGMPpdiest_YuxH"/>
    <property type="match status" value="1"/>
</dbReference>
<accession>A0A1J5RJE3</accession>
<comment type="caution">
    <text evidence="3">The sequence shown here is derived from an EMBL/GenBank/DDBJ whole genome shotgun (WGS) entry which is preliminary data.</text>
</comment>
<dbReference type="SUPFAM" id="SSF109604">
    <property type="entry name" value="HD-domain/PDEase-like"/>
    <property type="match status" value="1"/>
</dbReference>
<feature type="domain" description="HDOD" evidence="2">
    <location>
        <begin position="227"/>
        <end position="413"/>
    </location>
</feature>
<dbReference type="InterPro" id="IPR052340">
    <property type="entry name" value="RNase_Y/CdgJ"/>
</dbReference>
<dbReference type="InterPro" id="IPR035919">
    <property type="entry name" value="EAL_sf"/>
</dbReference>
<dbReference type="PROSITE" id="PS51833">
    <property type="entry name" value="HDOD"/>
    <property type="match status" value="1"/>
</dbReference>
<feature type="region of interest" description="Disordered" evidence="1">
    <location>
        <begin position="1"/>
        <end position="24"/>
    </location>
</feature>
<dbReference type="AlphaFoldDB" id="A0A1J5RJE3"/>
<sequence>MQSPPEPATQTPDSEPPDSAGDDGYTYIARQPIVDRQQQIVGYELLSRASATSTQAPSTHTRVSDATFLFNALSNITSENLFGDKLAFINVRLEDLSGEHFDIVYPERIVLEVPRAAGDDPQSIAEAVPRMQELRERGFRLAAGTFAATSAYAAWMPALNYLKIDVKALPPGIVPALRRKTEQFHQLKFIAEKVESVEAFREYHETGFHYFQGYYFARPQTVSAKVFNPAYTTVLQLMDLVNKQAEVPRIEEVLKRDPALSFKLLRYINSSGFGLMSEINSFRHAVMILGYKKLFRWLVLLMATTPGNSTAPAIARTAITRGRMMEHMMQGSLSADDADNAFIVGVFSMLDVMLGVPLDKALEEISLSDPIVMALKHRHGAYGPYLQIAEACERQNWDDVDLQISLLGLSRKRVSAAHLEALAWAENLGI</sequence>
<dbReference type="Pfam" id="PF08668">
    <property type="entry name" value="HDOD"/>
    <property type="match status" value="1"/>
</dbReference>
<dbReference type="SUPFAM" id="SSF141868">
    <property type="entry name" value="EAL domain-like"/>
    <property type="match status" value="1"/>
</dbReference>
<evidence type="ECO:0000256" key="1">
    <source>
        <dbReference type="SAM" id="MobiDB-lite"/>
    </source>
</evidence>
<organism evidence="3">
    <name type="scientific">mine drainage metagenome</name>
    <dbReference type="NCBI Taxonomy" id="410659"/>
    <lineage>
        <taxon>unclassified sequences</taxon>
        <taxon>metagenomes</taxon>
        <taxon>ecological metagenomes</taxon>
    </lineage>
</organism>
<dbReference type="SMART" id="SM00052">
    <property type="entry name" value="EAL"/>
    <property type="match status" value="1"/>
</dbReference>
<evidence type="ECO:0000313" key="3">
    <source>
        <dbReference type="EMBL" id="OIQ89691.1"/>
    </source>
</evidence>
<protein>
    <submittedName>
        <fullName evidence="3">EAL domain protein</fullName>
    </submittedName>
</protein>
<dbReference type="Gene3D" id="1.10.3210.10">
    <property type="entry name" value="Hypothetical protein af1432"/>
    <property type="match status" value="1"/>
</dbReference>
<dbReference type="InterPro" id="IPR001633">
    <property type="entry name" value="EAL_dom"/>
</dbReference>
<dbReference type="InterPro" id="IPR013976">
    <property type="entry name" value="HDOD"/>
</dbReference>
<gene>
    <name evidence="3" type="ORF">GALL_284060</name>
</gene>
<evidence type="ECO:0000259" key="2">
    <source>
        <dbReference type="PROSITE" id="PS51833"/>
    </source>
</evidence>
<dbReference type="EMBL" id="MLJW01000319">
    <property type="protein sequence ID" value="OIQ89691.1"/>
    <property type="molecule type" value="Genomic_DNA"/>
</dbReference>
<proteinExistence type="predicted"/>
<dbReference type="PANTHER" id="PTHR33525">
    <property type="match status" value="1"/>
</dbReference>
<dbReference type="PANTHER" id="PTHR33525:SF4">
    <property type="entry name" value="CYCLIC DI-GMP PHOSPHODIESTERASE CDGJ"/>
    <property type="match status" value="1"/>
</dbReference>
<dbReference type="Gene3D" id="3.20.20.450">
    <property type="entry name" value="EAL domain"/>
    <property type="match status" value="1"/>
</dbReference>